<dbReference type="AlphaFoldDB" id="A0A9P5PH52"/>
<evidence type="ECO:0000313" key="2">
    <source>
        <dbReference type="Proteomes" id="UP000772434"/>
    </source>
</evidence>
<comment type="caution">
    <text evidence="1">The sequence shown here is derived from an EMBL/GenBank/DDBJ whole genome shotgun (WGS) entry which is preliminary data.</text>
</comment>
<name>A0A9P5PH52_9AGAR</name>
<proteinExistence type="predicted"/>
<sequence>MYMFMTSACLHSVMRVMRQVVGSRQITGSGLTKTSAFLEGTGRISGEMSVEVPWVCARMWKEMGLDWED</sequence>
<evidence type="ECO:0000313" key="1">
    <source>
        <dbReference type="EMBL" id="KAF9061990.1"/>
    </source>
</evidence>
<keyword evidence="2" id="KW-1185">Reference proteome</keyword>
<organism evidence="1 2">
    <name type="scientific">Rhodocollybia butyracea</name>
    <dbReference type="NCBI Taxonomy" id="206335"/>
    <lineage>
        <taxon>Eukaryota</taxon>
        <taxon>Fungi</taxon>
        <taxon>Dikarya</taxon>
        <taxon>Basidiomycota</taxon>
        <taxon>Agaricomycotina</taxon>
        <taxon>Agaricomycetes</taxon>
        <taxon>Agaricomycetidae</taxon>
        <taxon>Agaricales</taxon>
        <taxon>Marasmiineae</taxon>
        <taxon>Omphalotaceae</taxon>
        <taxon>Rhodocollybia</taxon>
    </lineage>
</organism>
<reference evidence="1" key="1">
    <citation type="submission" date="2020-11" db="EMBL/GenBank/DDBJ databases">
        <authorList>
            <consortium name="DOE Joint Genome Institute"/>
            <person name="Ahrendt S."/>
            <person name="Riley R."/>
            <person name="Andreopoulos W."/>
            <person name="Labutti K."/>
            <person name="Pangilinan J."/>
            <person name="Ruiz-Duenas F.J."/>
            <person name="Barrasa J.M."/>
            <person name="Sanchez-Garcia M."/>
            <person name="Camarero S."/>
            <person name="Miyauchi S."/>
            <person name="Serrano A."/>
            <person name="Linde D."/>
            <person name="Babiker R."/>
            <person name="Drula E."/>
            <person name="Ayuso-Fernandez I."/>
            <person name="Pacheco R."/>
            <person name="Padilla G."/>
            <person name="Ferreira P."/>
            <person name="Barriuso J."/>
            <person name="Kellner H."/>
            <person name="Castanera R."/>
            <person name="Alfaro M."/>
            <person name="Ramirez L."/>
            <person name="Pisabarro A.G."/>
            <person name="Kuo A."/>
            <person name="Tritt A."/>
            <person name="Lipzen A."/>
            <person name="He G."/>
            <person name="Yan M."/>
            <person name="Ng V."/>
            <person name="Cullen D."/>
            <person name="Martin F."/>
            <person name="Rosso M.-N."/>
            <person name="Henrissat B."/>
            <person name="Hibbett D."/>
            <person name="Martinez A.T."/>
            <person name="Grigoriev I.V."/>
        </authorList>
    </citation>
    <scope>NUCLEOTIDE SEQUENCE</scope>
    <source>
        <strain evidence="1">AH 40177</strain>
    </source>
</reference>
<dbReference type="Proteomes" id="UP000772434">
    <property type="component" value="Unassembled WGS sequence"/>
</dbReference>
<dbReference type="EMBL" id="JADNRY010000185">
    <property type="protein sequence ID" value="KAF9061990.1"/>
    <property type="molecule type" value="Genomic_DNA"/>
</dbReference>
<protein>
    <submittedName>
        <fullName evidence="1">Uncharacterized protein</fullName>
    </submittedName>
</protein>
<dbReference type="OrthoDB" id="2945271at2759"/>
<gene>
    <name evidence="1" type="ORF">BDP27DRAFT_1337263</name>
</gene>
<accession>A0A9P5PH52</accession>